<dbReference type="EMBL" id="CP104013">
    <property type="protein sequence ID" value="UYP47368.1"/>
    <property type="molecule type" value="Genomic_DNA"/>
</dbReference>
<evidence type="ECO:0000256" key="1">
    <source>
        <dbReference type="SAM" id="MobiDB-lite"/>
    </source>
</evidence>
<feature type="compositionally biased region" description="Acidic residues" evidence="1">
    <location>
        <begin position="154"/>
        <end position="172"/>
    </location>
</feature>
<evidence type="ECO:0000313" key="2">
    <source>
        <dbReference type="EMBL" id="UYP47368.1"/>
    </source>
</evidence>
<proteinExistence type="predicted"/>
<feature type="compositionally biased region" description="Basic residues" evidence="1">
    <location>
        <begin position="130"/>
        <end position="141"/>
    </location>
</feature>
<keyword evidence="3" id="KW-1185">Reference proteome</keyword>
<dbReference type="Proteomes" id="UP001208689">
    <property type="component" value="Chromosome"/>
</dbReference>
<organism evidence="2 3">
    <name type="scientific">Candidatus Lokiarchaeum ossiferum</name>
    <dbReference type="NCBI Taxonomy" id="2951803"/>
    <lineage>
        <taxon>Archaea</taxon>
        <taxon>Promethearchaeati</taxon>
        <taxon>Promethearchaeota</taxon>
        <taxon>Promethearchaeia</taxon>
        <taxon>Promethearchaeales</taxon>
        <taxon>Promethearchaeaceae</taxon>
        <taxon>Candidatus Lokiarchaeum</taxon>
    </lineage>
</organism>
<feature type="compositionally biased region" description="Basic residues" evidence="1">
    <location>
        <begin position="192"/>
        <end position="201"/>
    </location>
</feature>
<protein>
    <submittedName>
        <fullName evidence="2">Uncharacterized protein</fullName>
    </submittedName>
</protein>
<name>A0ABY6HV25_9ARCH</name>
<reference evidence="2" key="1">
    <citation type="submission" date="2022-09" db="EMBL/GenBank/DDBJ databases">
        <title>Actin cytoskeleton and complex cell architecture in an #Asgard archaeon.</title>
        <authorList>
            <person name="Ponce Toledo R.I."/>
            <person name="Schleper C."/>
            <person name="Rodrigues Oliveira T."/>
            <person name="Wollweber F."/>
            <person name="Xu J."/>
            <person name="Rittmann S."/>
            <person name="Klingl A."/>
            <person name="Pilhofer M."/>
        </authorList>
    </citation>
    <scope>NUCLEOTIDE SEQUENCE</scope>
    <source>
        <strain evidence="2">B-35</strain>
    </source>
</reference>
<feature type="region of interest" description="Disordered" evidence="1">
    <location>
        <begin position="191"/>
        <end position="213"/>
    </location>
</feature>
<sequence length="213" mass="23719">MSEQDIKKEMRQLIMLVSSIRSQDQDHWESHVEFSNQVIEFIKKIQKDMNNNWDKINNSVLNLNKSIEESLDSLLTGINPDSIKQTSQSLKEIQETMGKTVQAINLDGIMKELQGLSGEGIVLSGSGVSKGKKGKSKKKGATKLDSGSSGPYSADDESISDEALDADGYTQEEQEMIKAYQEIYGPGQIPAHLKKKKKKKDPHLLKPSDFFGM</sequence>
<feature type="region of interest" description="Disordered" evidence="1">
    <location>
        <begin position="127"/>
        <end position="172"/>
    </location>
</feature>
<accession>A0ABY6HV25</accession>
<gene>
    <name evidence="2" type="ORF">NEF87_003653</name>
</gene>
<evidence type="ECO:0000313" key="3">
    <source>
        <dbReference type="Proteomes" id="UP001208689"/>
    </source>
</evidence>